<dbReference type="GO" id="GO:0003723">
    <property type="term" value="F:RNA binding"/>
    <property type="evidence" value="ECO:0007669"/>
    <property type="project" value="UniProtKB-KW"/>
</dbReference>
<dbReference type="GO" id="GO:0005634">
    <property type="term" value="C:nucleus"/>
    <property type="evidence" value="ECO:0007669"/>
    <property type="project" value="UniProtKB-ARBA"/>
</dbReference>
<evidence type="ECO:0000313" key="5">
    <source>
        <dbReference type="Proteomes" id="UP000198372"/>
    </source>
</evidence>
<gene>
    <name evidence="4" type="ORF">BQ2448_2370</name>
</gene>
<dbReference type="EMBL" id="FMSP01000004">
    <property type="protein sequence ID" value="SCV69350.1"/>
    <property type="molecule type" value="Genomic_DNA"/>
</dbReference>
<keyword evidence="5" id="KW-1185">Reference proteome</keyword>
<evidence type="ECO:0000313" key="4">
    <source>
        <dbReference type="EMBL" id="SCV69350.1"/>
    </source>
</evidence>
<dbReference type="Proteomes" id="UP000198372">
    <property type="component" value="Unassembled WGS sequence"/>
</dbReference>
<dbReference type="Gene3D" id="3.30.420.10">
    <property type="entry name" value="Ribonuclease H-like superfamily/Ribonuclease H"/>
    <property type="match status" value="1"/>
</dbReference>
<dbReference type="InterPro" id="IPR036397">
    <property type="entry name" value="RNaseH_sf"/>
</dbReference>
<organism evidence="4 5">
    <name type="scientific">Microbotryum intermedium</name>
    <dbReference type="NCBI Taxonomy" id="269621"/>
    <lineage>
        <taxon>Eukaryota</taxon>
        <taxon>Fungi</taxon>
        <taxon>Dikarya</taxon>
        <taxon>Basidiomycota</taxon>
        <taxon>Pucciniomycotina</taxon>
        <taxon>Microbotryomycetes</taxon>
        <taxon>Microbotryales</taxon>
        <taxon>Microbotryaceae</taxon>
        <taxon>Microbotryum</taxon>
    </lineage>
</organism>
<keyword evidence="1" id="KW-0694">RNA-binding</keyword>
<sequence length="392" mass="44069">MQECARASRNELGIKAEEISPKGFLHPLQIPGRPYSRIHLDFQGLFPIANTLEGGEVTYLFNSIDALGGEVIMIPCKKEGLTSEKCAEYFLTANFPPWGIPECIVTDRDVRFVSTFWKKLWEGPGTTLSMSTSYHPETNGKIERVHRDINAMMRQSISEDLHNWPAAIPLVQFALNSAKNRLTGYSPYQISQIRIPVSLPSWVSTHAPDGEAAEFVGSAVIRLIRARENLEISRVKQAVQANRSRKEAEAPEVAGISGPAPSPKKGDPDYTRTQYWWAPKYIGPFVCLGFDPTNSTYKLALPERYTSRWICSTFHASQLKVFKLSDESGFPDRLVDTVPVYPIDSPMAIEYVLNHDHANDEEGKSKVTWYTQTPLEASERDRRSPEHRSAPS</sequence>
<evidence type="ECO:0000256" key="2">
    <source>
        <dbReference type="SAM" id="MobiDB-lite"/>
    </source>
</evidence>
<dbReference type="InterPro" id="IPR001584">
    <property type="entry name" value="Integrase_cat-core"/>
</dbReference>
<accession>A0A238F617</accession>
<evidence type="ECO:0000256" key="1">
    <source>
        <dbReference type="ARBA" id="ARBA00022884"/>
    </source>
</evidence>
<feature type="region of interest" description="Disordered" evidence="2">
    <location>
        <begin position="241"/>
        <end position="268"/>
    </location>
</feature>
<dbReference type="InterPro" id="IPR050951">
    <property type="entry name" value="Retrovirus_Pol_polyprotein"/>
</dbReference>
<feature type="domain" description="Integrase catalytic" evidence="3">
    <location>
        <begin position="30"/>
        <end position="195"/>
    </location>
</feature>
<dbReference type="AlphaFoldDB" id="A0A238F617"/>
<dbReference type="STRING" id="269621.A0A238F617"/>
<proteinExistence type="predicted"/>
<protein>
    <submittedName>
        <fullName evidence="4">BQ2448_2370 protein</fullName>
    </submittedName>
</protein>
<dbReference type="GO" id="GO:0015074">
    <property type="term" value="P:DNA integration"/>
    <property type="evidence" value="ECO:0007669"/>
    <property type="project" value="InterPro"/>
</dbReference>
<name>A0A238F617_9BASI</name>
<dbReference type="InterPro" id="IPR012337">
    <property type="entry name" value="RNaseH-like_sf"/>
</dbReference>
<evidence type="ECO:0000259" key="3">
    <source>
        <dbReference type="PROSITE" id="PS50994"/>
    </source>
</evidence>
<feature type="compositionally biased region" description="Basic and acidic residues" evidence="2">
    <location>
        <begin position="377"/>
        <end position="392"/>
    </location>
</feature>
<dbReference type="OrthoDB" id="2273864at2759"/>
<dbReference type="PANTHER" id="PTHR37984">
    <property type="entry name" value="PROTEIN CBG26694"/>
    <property type="match status" value="1"/>
</dbReference>
<dbReference type="PROSITE" id="PS50994">
    <property type="entry name" value="INTEGRASE"/>
    <property type="match status" value="1"/>
</dbReference>
<dbReference type="PANTHER" id="PTHR37984:SF5">
    <property type="entry name" value="PROTEIN NYNRIN-LIKE"/>
    <property type="match status" value="1"/>
</dbReference>
<dbReference type="SUPFAM" id="SSF53098">
    <property type="entry name" value="Ribonuclease H-like"/>
    <property type="match status" value="1"/>
</dbReference>
<reference evidence="5" key="1">
    <citation type="submission" date="2016-09" db="EMBL/GenBank/DDBJ databases">
        <authorList>
            <person name="Jeantristanb JTB J.-T."/>
            <person name="Ricardo R."/>
        </authorList>
    </citation>
    <scope>NUCLEOTIDE SEQUENCE [LARGE SCALE GENOMIC DNA]</scope>
</reference>
<feature type="region of interest" description="Disordered" evidence="2">
    <location>
        <begin position="361"/>
        <end position="392"/>
    </location>
</feature>